<keyword evidence="2" id="KW-1185">Reference proteome</keyword>
<reference evidence="1 2" key="1">
    <citation type="submission" date="2024-09" db="EMBL/GenBank/DDBJ databases">
        <authorList>
            <person name="Sun Q."/>
            <person name="Mori K."/>
        </authorList>
    </citation>
    <scope>NUCLEOTIDE SEQUENCE [LARGE SCALE GENOMIC DNA]</scope>
    <source>
        <strain evidence="1 2">JCM 13503</strain>
    </source>
</reference>
<proteinExistence type="predicted"/>
<evidence type="ECO:0000313" key="1">
    <source>
        <dbReference type="EMBL" id="MFB9994477.1"/>
    </source>
</evidence>
<protein>
    <submittedName>
        <fullName evidence="1">Uncharacterized protein</fullName>
    </submittedName>
</protein>
<organism evidence="1 2">
    <name type="scientific">Deinococcus oregonensis</name>
    <dbReference type="NCBI Taxonomy" id="1805970"/>
    <lineage>
        <taxon>Bacteria</taxon>
        <taxon>Thermotogati</taxon>
        <taxon>Deinococcota</taxon>
        <taxon>Deinococci</taxon>
        <taxon>Deinococcales</taxon>
        <taxon>Deinococcaceae</taxon>
        <taxon>Deinococcus</taxon>
    </lineage>
</organism>
<name>A0ABV6B5J6_9DEIO</name>
<evidence type="ECO:0000313" key="2">
    <source>
        <dbReference type="Proteomes" id="UP001589733"/>
    </source>
</evidence>
<accession>A0ABV6B5J6</accession>
<dbReference type="Proteomes" id="UP001589733">
    <property type="component" value="Unassembled WGS sequence"/>
</dbReference>
<dbReference type="RefSeq" id="WP_380015355.1">
    <property type="nucleotide sequence ID" value="NZ_JBHLYR010000062.1"/>
</dbReference>
<sequence>MTATPPRAPRRSTRRTVVKPRCNPGRALYRNVTRKQGAVKIEEMPDVELLRVLISERAAAGIVEHLEPHGGLRGFWKLCEGGPRALLNIPGVDEGTAARLMVLWELAARISEPYRGE</sequence>
<comment type="caution">
    <text evidence="1">The sequence shown here is derived from an EMBL/GenBank/DDBJ whole genome shotgun (WGS) entry which is preliminary data.</text>
</comment>
<dbReference type="EMBL" id="JBHLYR010000062">
    <property type="protein sequence ID" value="MFB9994477.1"/>
    <property type="molecule type" value="Genomic_DNA"/>
</dbReference>
<gene>
    <name evidence="1" type="ORF">ACFFLM_21200</name>
</gene>